<protein>
    <submittedName>
        <fullName evidence="1">Uncharacterized protein</fullName>
    </submittedName>
</protein>
<name>A0A0S4KIB0_BODSA</name>
<dbReference type="EMBL" id="CYKH01002148">
    <property type="protein sequence ID" value="CUI15424.1"/>
    <property type="molecule type" value="Genomic_DNA"/>
</dbReference>
<evidence type="ECO:0000313" key="1">
    <source>
        <dbReference type="EMBL" id="CUI15424.1"/>
    </source>
</evidence>
<evidence type="ECO:0000313" key="2">
    <source>
        <dbReference type="Proteomes" id="UP000051952"/>
    </source>
</evidence>
<dbReference type="VEuPathDB" id="TriTrypDB:BSAL_42305"/>
<dbReference type="AlphaFoldDB" id="A0A0S4KIB0"/>
<organism evidence="1 2">
    <name type="scientific">Bodo saltans</name>
    <name type="common">Flagellated protozoan</name>
    <dbReference type="NCBI Taxonomy" id="75058"/>
    <lineage>
        <taxon>Eukaryota</taxon>
        <taxon>Discoba</taxon>
        <taxon>Euglenozoa</taxon>
        <taxon>Kinetoplastea</taxon>
        <taxon>Metakinetoplastina</taxon>
        <taxon>Eubodonida</taxon>
        <taxon>Bodonidae</taxon>
        <taxon>Bodo</taxon>
    </lineage>
</organism>
<keyword evidence="2" id="KW-1185">Reference proteome</keyword>
<proteinExistence type="predicted"/>
<gene>
    <name evidence="1" type="ORF">BSAL_42305</name>
</gene>
<dbReference type="Proteomes" id="UP000051952">
    <property type="component" value="Unassembled WGS sequence"/>
</dbReference>
<accession>A0A0S4KIB0</accession>
<sequence length="290" mass="31680">MIRRIGSCISLHHGSRCCAIVAALQRHEDLARLVDVRRALHDAGVPVAVETRAEPSFSIVPAMLAATNGDTSPADSELMLIWQQCVAVYVPRCAHDPNDIIVVLDSLSSMLHHTPHTQLPVQWMHLIVVRIMRLALLAAAGDDLLKANRVDRDPTWVAVIKRQQELWAVASHCPGGPVDASVRTLVMLHQYSFFKAPGHTVNTTEVGQLLSHGTRSATFPRMVIDARVIGCWNLIQPWAEVGLREFARSGVSVWASQSKDVLANASMQELKSMNDQLSAIGRGSSASTVV</sequence>
<reference evidence="2" key="1">
    <citation type="submission" date="2015-09" db="EMBL/GenBank/DDBJ databases">
        <authorList>
            <consortium name="Pathogen Informatics"/>
        </authorList>
    </citation>
    <scope>NUCLEOTIDE SEQUENCE [LARGE SCALE GENOMIC DNA]</scope>
    <source>
        <strain evidence="2">Lake Konstanz</strain>
    </source>
</reference>